<dbReference type="InterPro" id="IPR000835">
    <property type="entry name" value="HTH_MarR-typ"/>
</dbReference>
<dbReference type="OrthoDB" id="582199at2"/>
<accession>A0A291G7Z3</accession>
<dbReference type="PROSITE" id="PS01117">
    <property type="entry name" value="HTH_MARR_1"/>
    <property type="match status" value="1"/>
</dbReference>
<dbReference type="InterPro" id="IPR036388">
    <property type="entry name" value="WH-like_DNA-bd_sf"/>
</dbReference>
<proteinExistence type="predicted"/>
<dbReference type="STRING" id="1758178.GCA_001550095_00739"/>
<protein>
    <submittedName>
        <fullName evidence="5">Transcriptional regulator</fullName>
    </submittedName>
</protein>
<reference evidence="5 6" key="1">
    <citation type="submission" date="2017-06" db="EMBL/GenBank/DDBJ databases">
        <title>Celeribacter sp. TSPH2 complete genome sequence.</title>
        <authorList>
            <person name="Woo J.-H."/>
            <person name="Kim H.-S."/>
        </authorList>
    </citation>
    <scope>NUCLEOTIDE SEQUENCE [LARGE SCALE GENOMIC DNA]</scope>
    <source>
        <strain evidence="5 6">TSPH2</strain>
    </source>
</reference>
<dbReference type="PANTHER" id="PTHR33164:SF64">
    <property type="entry name" value="TRANSCRIPTIONAL REGULATOR SLYA"/>
    <property type="match status" value="1"/>
</dbReference>
<dbReference type="InterPro" id="IPR023187">
    <property type="entry name" value="Tscrpt_reg_MarR-type_CS"/>
</dbReference>
<dbReference type="Pfam" id="PF12802">
    <property type="entry name" value="MarR_2"/>
    <property type="match status" value="1"/>
</dbReference>
<keyword evidence="3" id="KW-0804">Transcription</keyword>
<dbReference type="PRINTS" id="PR00598">
    <property type="entry name" value="HTHMARR"/>
</dbReference>
<evidence type="ECO:0000256" key="2">
    <source>
        <dbReference type="ARBA" id="ARBA00023125"/>
    </source>
</evidence>
<dbReference type="AlphaFoldDB" id="A0A291G7Z3"/>
<dbReference type="GO" id="GO:0003700">
    <property type="term" value="F:DNA-binding transcription factor activity"/>
    <property type="evidence" value="ECO:0007669"/>
    <property type="project" value="InterPro"/>
</dbReference>
<feature type="domain" description="HTH marR-type" evidence="4">
    <location>
        <begin position="14"/>
        <end position="147"/>
    </location>
</feature>
<dbReference type="Proteomes" id="UP000217935">
    <property type="component" value="Chromosome"/>
</dbReference>
<keyword evidence="2" id="KW-0238">DNA-binding</keyword>
<dbReference type="SMART" id="SM00347">
    <property type="entry name" value="HTH_MARR"/>
    <property type="match status" value="1"/>
</dbReference>
<dbReference type="GO" id="GO:0003677">
    <property type="term" value="F:DNA binding"/>
    <property type="evidence" value="ECO:0007669"/>
    <property type="project" value="UniProtKB-KW"/>
</dbReference>
<gene>
    <name evidence="5" type="ORF">CEW89_00450</name>
</gene>
<dbReference type="EMBL" id="CP022196">
    <property type="protein sequence ID" value="ATG46172.1"/>
    <property type="molecule type" value="Genomic_DNA"/>
</dbReference>
<dbReference type="Gene3D" id="1.10.10.10">
    <property type="entry name" value="Winged helix-like DNA-binding domain superfamily/Winged helix DNA-binding domain"/>
    <property type="match status" value="1"/>
</dbReference>
<evidence type="ECO:0000256" key="1">
    <source>
        <dbReference type="ARBA" id="ARBA00023015"/>
    </source>
</evidence>
<dbReference type="SUPFAM" id="SSF46785">
    <property type="entry name" value="Winged helix' DNA-binding domain"/>
    <property type="match status" value="1"/>
</dbReference>
<evidence type="ECO:0000313" key="6">
    <source>
        <dbReference type="Proteomes" id="UP000217935"/>
    </source>
</evidence>
<dbReference type="KEGG" id="ceh:CEW89_00450"/>
<sequence>MHMQIMAQDDSSPKTLFGFQFIQLSRRWRKVIHAEIARAGLTDATWAPLVHLEADGDGISQTELAERVALDTSTLVRLLDILAERGLIERRVNPQDRRARLIVLTPQGRTEVQRIKRHLSAVEAELLTGLSEADVTALLAGFAKISARVEATLEQKSS</sequence>
<dbReference type="PANTHER" id="PTHR33164">
    <property type="entry name" value="TRANSCRIPTIONAL REGULATOR, MARR FAMILY"/>
    <property type="match status" value="1"/>
</dbReference>
<evidence type="ECO:0000259" key="4">
    <source>
        <dbReference type="PROSITE" id="PS50995"/>
    </source>
</evidence>
<keyword evidence="6" id="KW-1185">Reference proteome</keyword>
<evidence type="ECO:0000313" key="5">
    <source>
        <dbReference type="EMBL" id="ATG46172.1"/>
    </source>
</evidence>
<evidence type="ECO:0000256" key="3">
    <source>
        <dbReference type="ARBA" id="ARBA00023163"/>
    </source>
</evidence>
<dbReference type="InterPro" id="IPR039422">
    <property type="entry name" value="MarR/SlyA-like"/>
</dbReference>
<keyword evidence="1" id="KW-0805">Transcription regulation</keyword>
<name>A0A291G7Z3_9RHOB</name>
<dbReference type="InterPro" id="IPR036390">
    <property type="entry name" value="WH_DNA-bd_sf"/>
</dbReference>
<organism evidence="5 6">
    <name type="scientific">Celeribacter ethanolicus</name>
    <dbReference type="NCBI Taxonomy" id="1758178"/>
    <lineage>
        <taxon>Bacteria</taxon>
        <taxon>Pseudomonadati</taxon>
        <taxon>Pseudomonadota</taxon>
        <taxon>Alphaproteobacteria</taxon>
        <taxon>Rhodobacterales</taxon>
        <taxon>Roseobacteraceae</taxon>
        <taxon>Celeribacter</taxon>
    </lineage>
</organism>
<dbReference type="GO" id="GO:0006950">
    <property type="term" value="P:response to stress"/>
    <property type="evidence" value="ECO:0007669"/>
    <property type="project" value="TreeGrafter"/>
</dbReference>
<dbReference type="PROSITE" id="PS50995">
    <property type="entry name" value="HTH_MARR_2"/>
    <property type="match status" value="1"/>
</dbReference>